<dbReference type="Proteomes" id="UP001165663">
    <property type="component" value="Unassembled WGS sequence"/>
</dbReference>
<dbReference type="Proteomes" id="UP001064782">
    <property type="component" value="Unassembled WGS sequence"/>
</dbReference>
<gene>
    <name evidence="2" type="ORF">Mkiyose1413_13500</name>
    <name evidence="1" type="ORF">SRL2020028_46640</name>
</gene>
<keyword evidence="3" id="KW-1185">Reference proteome</keyword>
<evidence type="ECO:0000313" key="3">
    <source>
        <dbReference type="Proteomes" id="UP001064782"/>
    </source>
</evidence>
<name>A0A9P3Q678_9MYCO</name>
<dbReference type="RefSeq" id="WP_236976225.1">
    <property type="nucleotide sequence ID" value="NZ_BRXE01000083.1"/>
</dbReference>
<organism evidence="2 3">
    <name type="scientific">Mycobacterium kiyosense</name>
    <dbReference type="NCBI Taxonomy" id="2871094"/>
    <lineage>
        <taxon>Bacteria</taxon>
        <taxon>Bacillati</taxon>
        <taxon>Actinomycetota</taxon>
        <taxon>Actinomycetes</taxon>
        <taxon>Mycobacteriales</taxon>
        <taxon>Mycobacteriaceae</taxon>
        <taxon>Mycobacterium</taxon>
    </lineage>
</organism>
<reference evidence="2" key="1">
    <citation type="submission" date="2022-08" db="EMBL/GenBank/DDBJ databases">
        <title>Mycobacterium kiyosense sp. nov., scotochromogenic slow-glowing species isolated from respiratory specimens.</title>
        <authorList>
            <person name="Fukano H."/>
            <person name="Kazumi Y."/>
            <person name="Sakagami N."/>
            <person name="Ato M."/>
            <person name="Mitarai S."/>
            <person name="Hoshino Y."/>
        </authorList>
    </citation>
    <scope>NUCLEOTIDE SEQUENCE</scope>
    <source>
        <strain evidence="2">1413</strain>
        <strain evidence="1">SRL2020-028</strain>
    </source>
</reference>
<protein>
    <recommendedName>
        <fullName evidence="4">Peptide chain release factor 1</fullName>
    </recommendedName>
</protein>
<sequence>MRVERLRWLVKADGPYASIYFDDSRDASDSAEQLEVKWHDIRAELERLGAAAELIGKVGDAVRNARPPVGRRGRAIVATADRVLVNEQLLSPPPSIEVRFSEYPYLLPLIELEMRRPTYVFAAVDRNGADVALCKGETVTSASIDGGGYPVHRPSSAGWKGYGDLQHTTEEAVRMNCRAVADHLTHLFDEADPEVVFVSGEVRSRSDVVSALPQRVARRVSQLHAGARRDHFDTQEIRELTAGEFARLRDAELSAVAERFQAGIGPAGLATDGLAAVCAALRDQDVQTLIVGALGDATVVRGRERTTLAPDADTLSELGEAVEGVVRADEALPFAAIAVGADVVRTDERMQPADGVAALLRYPAVDTLARR</sequence>
<evidence type="ECO:0008006" key="4">
    <source>
        <dbReference type="Google" id="ProtNLM"/>
    </source>
</evidence>
<accession>A0A9P3Q678</accession>
<evidence type="ECO:0000313" key="2">
    <source>
        <dbReference type="EMBL" id="GLD29467.1"/>
    </source>
</evidence>
<evidence type="ECO:0000313" key="1">
    <source>
        <dbReference type="EMBL" id="GLB85408.1"/>
    </source>
</evidence>
<proteinExistence type="predicted"/>
<dbReference type="Pfam" id="PF18844">
    <property type="entry name" value="baeRF_family2"/>
    <property type="match status" value="1"/>
</dbReference>
<dbReference type="EMBL" id="BRXE01000083">
    <property type="protein sequence ID" value="GLB85408.1"/>
    <property type="molecule type" value="Genomic_DNA"/>
</dbReference>
<dbReference type="InterPro" id="IPR040701">
    <property type="entry name" value="Bact_RF_family2"/>
</dbReference>
<dbReference type="AlphaFoldDB" id="A0A9P3Q678"/>
<dbReference type="GeneID" id="83628847"/>
<comment type="caution">
    <text evidence="2">The sequence shown here is derived from an EMBL/GenBank/DDBJ whole genome shotgun (WGS) entry which is preliminary data.</text>
</comment>
<dbReference type="EMBL" id="BRZI01000005">
    <property type="protein sequence ID" value="GLD29467.1"/>
    <property type="molecule type" value="Genomic_DNA"/>
</dbReference>